<organism evidence="2 3">
    <name type="scientific">Kitasatospora herbaricolor</name>
    <dbReference type="NCBI Taxonomy" id="68217"/>
    <lineage>
        <taxon>Bacteria</taxon>
        <taxon>Bacillati</taxon>
        <taxon>Actinomycetota</taxon>
        <taxon>Actinomycetes</taxon>
        <taxon>Kitasatosporales</taxon>
        <taxon>Streptomycetaceae</taxon>
        <taxon>Kitasatospora</taxon>
    </lineage>
</organism>
<name>A0ABZ1WF39_9ACTN</name>
<gene>
    <name evidence="2" type="ORF">OG469_30825</name>
</gene>
<reference evidence="2 3" key="1">
    <citation type="submission" date="2022-10" db="EMBL/GenBank/DDBJ databases">
        <title>The complete genomes of actinobacterial strains from the NBC collection.</title>
        <authorList>
            <person name="Joergensen T.S."/>
            <person name="Alvarez Arevalo M."/>
            <person name="Sterndorff E.B."/>
            <person name="Faurdal D."/>
            <person name="Vuksanovic O."/>
            <person name="Mourched A.-S."/>
            <person name="Charusanti P."/>
            <person name="Shaw S."/>
            <person name="Blin K."/>
            <person name="Weber T."/>
        </authorList>
    </citation>
    <scope>NUCLEOTIDE SEQUENCE [LARGE SCALE GENOMIC DNA]</scope>
    <source>
        <strain evidence="2 3">NBC_01247</strain>
    </source>
</reference>
<accession>A0ABZ1WF39</accession>
<feature type="region of interest" description="Disordered" evidence="1">
    <location>
        <begin position="109"/>
        <end position="141"/>
    </location>
</feature>
<keyword evidence="3" id="KW-1185">Reference proteome</keyword>
<proteinExistence type="predicted"/>
<dbReference type="RefSeq" id="WP_329494389.1">
    <property type="nucleotide sequence ID" value="NZ_CP108460.1"/>
</dbReference>
<sequence>MTIKPTSRFRTAAYLRCYPYDDWHMQAHAQALEDHARRLGLGTPRQFLDNGVSCRGVQPQLRLLLSLASVELIDTVLVPGRWVFSLDERTANSVADFLAGAGTKVIELPRRDNSPRTPRPRRVSIIEATDPAPRLPYQARP</sequence>
<evidence type="ECO:0000313" key="3">
    <source>
        <dbReference type="Proteomes" id="UP001432014"/>
    </source>
</evidence>
<evidence type="ECO:0008006" key="4">
    <source>
        <dbReference type="Google" id="ProtNLM"/>
    </source>
</evidence>
<dbReference type="Proteomes" id="UP001432014">
    <property type="component" value="Chromosome"/>
</dbReference>
<evidence type="ECO:0000313" key="2">
    <source>
        <dbReference type="EMBL" id="WUS59512.1"/>
    </source>
</evidence>
<evidence type="ECO:0000256" key="1">
    <source>
        <dbReference type="SAM" id="MobiDB-lite"/>
    </source>
</evidence>
<protein>
    <recommendedName>
        <fullName evidence="4">Resolvase/invertase-type recombinase catalytic domain-containing protein</fullName>
    </recommendedName>
</protein>
<dbReference type="EMBL" id="CP108482">
    <property type="protein sequence ID" value="WUS59512.1"/>
    <property type="molecule type" value="Genomic_DNA"/>
</dbReference>